<accession>A0ABT8IQV6</accession>
<protein>
    <submittedName>
        <fullName evidence="2">Uncharacterized protein</fullName>
    </submittedName>
</protein>
<evidence type="ECO:0000256" key="1">
    <source>
        <dbReference type="SAM" id="MobiDB-lite"/>
    </source>
</evidence>
<evidence type="ECO:0000313" key="2">
    <source>
        <dbReference type="EMBL" id="MDN4595120.1"/>
    </source>
</evidence>
<gene>
    <name evidence="2" type="ORF">NWF35_14715</name>
</gene>
<dbReference type="EMBL" id="JANRHH010000049">
    <property type="protein sequence ID" value="MDN4595120.1"/>
    <property type="molecule type" value="Genomic_DNA"/>
</dbReference>
<keyword evidence="3" id="KW-1185">Reference proteome</keyword>
<reference evidence="2" key="1">
    <citation type="submission" date="2022-08" db="EMBL/GenBank/DDBJ databases">
        <title>Polycladomyces zharkentsis sp. nov., a novel thermophilic CMC and starch-degrading bacterium isolated from a geothermal spring in Kazakhstan.</title>
        <authorList>
            <person name="Mashzhan A."/>
            <person name="Kistaubaeva A."/>
            <person name="Javier-Lopez R."/>
            <person name="Birkeland N.-K."/>
        </authorList>
    </citation>
    <scope>NUCLEOTIDE SEQUENCE</scope>
    <source>
        <strain evidence="2">KSR 13</strain>
    </source>
</reference>
<organism evidence="2 3">
    <name type="scientific">Polycladomyces subterraneus</name>
    <dbReference type="NCBI Taxonomy" id="1016997"/>
    <lineage>
        <taxon>Bacteria</taxon>
        <taxon>Bacillati</taxon>
        <taxon>Bacillota</taxon>
        <taxon>Bacilli</taxon>
        <taxon>Bacillales</taxon>
        <taxon>Thermoactinomycetaceae</taxon>
        <taxon>Polycladomyces</taxon>
    </lineage>
</organism>
<dbReference type="Proteomes" id="UP001174196">
    <property type="component" value="Unassembled WGS sequence"/>
</dbReference>
<dbReference type="RefSeq" id="WP_301240107.1">
    <property type="nucleotide sequence ID" value="NZ_JANRHH010000049.1"/>
</dbReference>
<comment type="caution">
    <text evidence="2">The sequence shown here is derived from an EMBL/GenBank/DDBJ whole genome shotgun (WGS) entry which is preliminary data.</text>
</comment>
<proteinExistence type="predicted"/>
<name>A0ABT8IQV6_9BACL</name>
<sequence length="82" mass="9054">MLVDTHETHPIDHSGGFCRNVGGPSSPQRQPGNPYGLDGDHDGVVCVQLISMVDFNRVDSADLTRSIHEILNKIKKGWQFLV</sequence>
<feature type="region of interest" description="Disordered" evidence="1">
    <location>
        <begin position="1"/>
        <end position="37"/>
    </location>
</feature>
<evidence type="ECO:0000313" key="3">
    <source>
        <dbReference type="Proteomes" id="UP001174196"/>
    </source>
</evidence>
<feature type="compositionally biased region" description="Basic and acidic residues" evidence="1">
    <location>
        <begin position="1"/>
        <end position="12"/>
    </location>
</feature>